<evidence type="ECO:0008006" key="4">
    <source>
        <dbReference type="Google" id="ProtNLM"/>
    </source>
</evidence>
<organism evidence="2 3">
    <name type="scientific">[Myrmecia] bisecta</name>
    <dbReference type="NCBI Taxonomy" id="41462"/>
    <lineage>
        <taxon>Eukaryota</taxon>
        <taxon>Viridiplantae</taxon>
        <taxon>Chlorophyta</taxon>
        <taxon>core chlorophytes</taxon>
        <taxon>Trebouxiophyceae</taxon>
        <taxon>Trebouxiales</taxon>
        <taxon>Trebouxiaceae</taxon>
        <taxon>Myrmecia</taxon>
    </lineage>
</organism>
<reference evidence="2 3" key="1">
    <citation type="journal article" date="2024" name="Nat. Commun.">
        <title>Phylogenomics reveals the evolutionary origins of lichenization in chlorophyte algae.</title>
        <authorList>
            <person name="Puginier C."/>
            <person name="Libourel C."/>
            <person name="Otte J."/>
            <person name="Skaloud P."/>
            <person name="Haon M."/>
            <person name="Grisel S."/>
            <person name="Petersen M."/>
            <person name="Berrin J.G."/>
            <person name="Delaux P.M."/>
            <person name="Dal Grande F."/>
            <person name="Keller J."/>
        </authorList>
    </citation>
    <scope>NUCLEOTIDE SEQUENCE [LARGE SCALE GENOMIC DNA]</scope>
    <source>
        <strain evidence="2 3">SAG 2043</strain>
    </source>
</reference>
<proteinExistence type="predicted"/>
<protein>
    <recommendedName>
        <fullName evidence="4">Class I SAM-dependent methyltransferase</fullName>
    </recommendedName>
</protein>
<dbReference type="Gene3D" id="3.40.50.150">
    <property type="entry name" value="Vaccinia Virus protein VP39"/>
    <property type="match status" value="1"/>
</dbReference>
<gene>
    <name evidence="2" type="ORF">WJX72_008612</name>
</gene>
<dbReference type="InterPro" id="IPR029063">
    <property type="entry name" value="SAM-dependent_MTases_sf"/>
</dbReference>
<feature type="region of interest" description="Disordered" evidence="1">
    <location>
        <begin position="212"/>
        <end position="231"/>
    </location>
</feature>
<evidence type="ECO:0000313" key="2">
    <source>
        <dbReference type="EMBL" id="KAK9810321.1"/>
    </source>
</evidence>
<sequence>MVSFTTDWFSHNIETWQRVFTSVGWLGTEKDLRALEVGTWEGRSACWLLQHVCRSPGSKLVCIDNWAGAQQYGAAGKIYGLDSSIQSGHAVEERFDSNVQVLQAEGRVDKMKMESMKALATLIIAEGDPFHVVYIDCSHNPKDLIADAVMSWPLVRAGGLLIFDDYAWEDVVTLEEGQSPKHAIDAFLMLFSQELIVLVQSYQLVVQKMGPTHRAPHPGIAVASSDAGLGT</sequence>
<evidence type="ECO:0000256" key="1">
    <source>
        <dbReference type="SAM" id="MobiDB-lite"/>
    </source>
</evidence>
<dbReference type="SUPFAM" id="SSF53335">
    <property type="entry name" value="S-adenosyl-L-methionine-dependent methyltransferases"/>
    <property type="match status" value="1"/>
</dbReference>
<keyword evidence="3" id="KW-1185">Reference proteome</keyword>
<dbReference type="Proteomes" id="UP001489004">
    <property type="component" value="Unassembled WGS sequence"/>
</dbReference>
<name>A0AAW1PLK9_9CHLO</name>
<dbReference type="EMBL" id="JALJOR010000010">
    <property type="protein sequence ID" value="KAK9810321.1"/>
    <property type="molecule type" value="Genomic_DNA"/>
</dbReference>
<dbReference type="AlphaFoldDB" id="A0AAW1PLK9"/>
<dbReference type="Pfam" id="PF13578">
    <property type="entry name" value="Methyltransf_24"/>
    <property type="match status" value="1"/>
</dbReference>
<evidence type="ECO:0000313" key="3">
    <source>
        <dbReference type="Proteomes" id="UP001489004"/>
    </source>
</evidence>
<comment type="caution">
    <text evidence="2">The sequence shown here is derived from an EMBL/GenBank/DDBJ whole genome shotgun (WGS) entry which is preliminary data.</text>
</comment>
<accession>A0AAW1PLK9</accession>